<reference evidence="3" key="2">
    <citation type="submission" date="2021-04" db="EMBL/GenBank/DDBJ databases">
        <authorList>
            <person name="Gilroy R."/>
        </authorList>
    </citation>
    <scope>NUCLEOTIDE SEQUENCE</scope>
    <source>
        <strain evidence="3">2189</strain>
    </source>
</reference>
<feature type="transmembrane region" description="Helical" evidence="2">
    <location>
        <begin position="123"/>
        <end position="146"/>
    </location>
</feature>
<organism evidence="3 4">
    <name type="scientific">Candidatus Borkfalkia faecavium</name>
    <dbReference type="NCBI Taxonomy" id="2838508"/>
    <lineage>
        <taxon>Bacteria</taxon>
        <taxon>Bacillati</taxon>
        <taxon>Bacillota</taxon>
        <taxon>Clostridia</taxon>
        <taxon>Christensenellales</taxon>
        <taxon>Christensenellaceae</taxon>
        <taxon>Candidatus Borkfalkia</taxon>
    </lineage>
</organism>
<dbReference type="EMBL" id="DXEW01000009">
    <property type="protein sequence ID" value="HIX50087.1"/>
    <property type="molecule type" value="Genomic_DNA"/>
</dbReference>
<reference evidence="3" key="1">
    <citation type="journal article" date="2021" name="PeerJ">
        <title>Extensive microbial diversity within the chicken gut microbiome revealed by metagenomics and culture.</title>
        <authorList>
            <person name="Gilroy R."/>
            <person name="Ravi A."/>
            <person name="Getino M."/>
            <person name="Pursley I."/>
            <person name="Horton D.L."/>
            <person name="Alikhan N.F."/>
            <person name="Baker D."/>
            <person name="Gharbi K."/>
            <person name="Hall N."/>
            <person name="Watson M."/>
            <person name="Adriaenssens E.M."/>
            <person name="Foster-Nyarko E."/>
            <person name="Jarju S."/>
            <person name="Secka A."/>
            <person name="Antonio M."/>
            <person name="Oren A."/>
            <person name="Chaudhuri R.R."/>
            <person name="La Ragione R."/>
            <person name="Hildebrand F."/>
            <person name="Pallen M.J."/>
        </authorList>
    </citation>
    <scope>NUCLEOTIDE SEQUENCE</scope>
    <source>
        <strain evidence="3">2189</strain>
    </source>
</reference>
<evidence type="ECO:0000256" key="1">
    <source>
        <dbReference type="SAM" id="MobiDB-lite"/>
    </source>
</evidence>
<accession>A0A9D1W1F9</accession>
<evidence type="ECO:0000313" key="3">
    <source>
        <dbReference type="EMBL" id="HIX50087.1"/>
    </source>
</evidence>
<evidence type="ECO:0000256" key="2">
    <source>
        <dbReference type="SAM" id="Phobius"/>
    </source>
</evidence>
<sequence length="208" mass="22978">MPRKPYDIAPDYENDRIDVAVKRDKQEEFCRSYREFGWELAESRPDARYGNIVHLVFRRPHALPNKDALQLLQVRLEIVWNKIGGCQAAVRLRSVLSLVFGGVLFAALLAAGILLFVFGGAAWAYAVGGVCCGLGLVCGAGGAVLSRLFYVKDARRYGVIIGQAHRELESLCRKAHALREEDATQPAPSRTDGERAEARALRGEESHA</sequence>
<feature type="transmembrane region" description="Helical" evidence="2">
    <location>
        <begin position="95"/>
        <end position="117"/>
    </location>
</feature>
<evidence type="ECO:0000313" key="4">
    <source>
        <dbReference type="Proteomes" id="UP000886847"/>
    </source>
</evidence>
<proteinExistence type="predicted"/>
<keyword evidence="2" id="KW-0812">Transmembrane</keyword>
<evidence type="ECO:0008006" key="5">
    <source>
        <dbReference type="Google" id="ProtNLM"/>
    </source>
</evidence>
<comment type="caution">
    <text evidence="3">The sequence shown here is derived from an EMBL/GenBank/DDBJ whole genome shotgun (WGS) entry which is preliminary data.</text>
</comment>
<protein>
    <recommendedName>
        <fullName evidence="5">DUF2812 domain-containing protein</fullName>
    </recommendedName>
</protein>
<keyword evidence="2" id="KW-0472">Membrane</keyword>
<dbReference type="Proteomes" id="UP000886847">
    <property type="component" value="Unassembled WGS sequence"/>
</dbReference>
<feature type="region of interest" description="Disordered" evidence="1">
    <location>
        <begin position="179"/>
        <end position="208"/>
    </location>
</feature>
<keyword evidence="2" id="KW-1133">Transmembrane helix</keyword>
<dbReference type="AlphaFoldDB" id="A0A9D1W1F9"/>
<name>A0A9D1W1F9_9FIRM</name>
<feature type="compositionally biased region" description="Basic and acidic residues" evidence="1">
    <location>
        <begin position="191"/>
        <end position="208"/>
    </location>
</feature>
<gene>
    <name evidence="3" type="ORF">H9851_02275</name>
</gene>